<dbReference type="STRING" id="1798652.A3A43_01705"/>
<gene>
    <name evidence="1" type="ORF">A3A43_01705</name>
</gene>
<dbReference type="EMBL" id="MHLC01000007">
    <property type="protein sequence ID" value="OGZ01603.1"/>
    <property type="molecule type" value="Genomic_DNA"/>
</dbReference>
<reference evidence="1 2" key="1">
    <citation type="journal article" date="2016" name="Nat. Commun.">
        <title>Thousands of microbial genomes shed light on interconnected biogeochemical processes in an aquifer system.</title>
        <authorList>
            <person name="Anantharaman K."/>
            <person name="Brown C.T."/>
            <person name="Hug L.A."/>
            <person name="Sharon I."/>
            <person name="Castelle C.J."/>
            <person name="Probst A.J."/>
            <person name="Thomas B.C."/>
            <person name="Singh A."/>
            <person name="Wilkins M.J."/>
            <person name="Karaoz U."/>
            <person name="Brodie E.L."/>
            <person name="Williams K.H."/>
            <person name="Hubbard S.S."/>
            <person name="Banfield J.F."/>
        </authorList>
    </citation>
    <scope>NUCLEOTIDE SEQUENCE [LARGE SCALE GENOMIC DNA]</scope>
</reference>
<comment type="caution">
    <text evidence="1">The sequence shown here is derived from an EMBL/GenBank/DDBJ whole genome shotgun (WGS) entry which is preliminary data.</text>
</comment>
<organism evidence="1 2">
    <name type="scientific">Candidatus Liptonbacteria bacterium RIFCSPLOWO2_01_FULL_56_20</name>
    <dbReference type="NCBI Taxonomy" id="1798652"/>
    <lineage>
        <taxon>Bacteria</taxon>
        <taxon>Candidatus Liptoniibacteriota</taxon>
    </lineage>
</organism>
<proteinExistence type="predicted"/>
<evidence type="ECO:0008006" key="3">
    <source>
        <dbReference type="Google" id="ProtNLM"/>
    </source>
</evidence>
<evidence type="ECO:0000313" key="2">
    <source>
        <dbReference type="Proteomes" id="UP000178495"/>
    </source>
</evidence>
<dbReference type="Proteomes" id="UP000178495">
    <property type="component" value="Unassembled WGS sequence"/>
</dbReference>
<accession>A0A1G2CJM2</accession>
<sequence>MRKTIEVKKREGESTGSLLFRFSKRVRQSGVLAEARRRRFRSRPLNRRKRRLSAIYRAKKRSEMVRLKKLGLV</sequence>
<dbReference type="AlphaFoldDB" id="A0A1G2CJM2"/>
<name>A0A1G2CJM2_9BACT</name>
<evidence type="ECO:0000313" key="1">
    <source>
        <dbReference type="EMBL" id="OGZ01603.1"/>
    </source>
</evidence>
<protein>
    <recommendedName>
        <fullName evidence="3">30S ribosomal protein S21</fullName>
    </recommendedName>
</protein>